<dbReference type="Gene3D" id="3.40.190.290">
    <property type="match status" value="1"/>
</dbReference>
<dbReference type="Pfam" id="PF03466">
    <property type="entry name" value="LysR_substrate"/>
    <property type="match status" value="1"/>
</dbReference>
<sequence>MLNQLSDLDLRLIRVFLSVRDAGGISAAQTALNVSQSTISTQLATLETRLGFRLCERGRAGFRLTPRGEQFAQSSRQLLENIDHFCLDARQIGRKLVGQLHLGLIGHAAMSANARLSQAIARFRARDEAVTLSLAVLAPSQLEEEVVNGRLDAGIGYFWHRLPNLEYVPLYDEHQVAYCAAGHPLFSQAGTLDSAALALYDWVWRSYPLPEADGPGGVFSPARVTALADNMEAVAVLILSGRHLGFLPQHFAAPLVQQGLLAALNPQLLSYDVTLHMVMRRQSGRGEVLQAFLDDLVAAQRDGA</sequence>
<dbReference type="GO" id="GO:0003700">
    <property type="term" value="F:DNA-binding transcription factor activity"/>
    <property type="evidence" value="ECO:0007669"/>
    <property type="project" value="InterPro"/>
</dbReference>
<dbReference type="InterPro" id="IPR036388">
    <property type="entry name" value="WH-like_DNA-bd_sf"/>
</dbReference>
<dbReference type="Gene3D" id="1.10.10.10">
    <property type="entry name" value="Winged helix-like DNA-binding domain superfamily/Winged helix DNA-binding domain"/>
    <property type="match status" value="1"/>
</dbReference>
<dbReference type="AlphaFoldDB" id="A0A127PWT6"/>
<reference evidence="6 7" key="1">
    <citation type="submission" date="2015-11" db="EMBL/GenBank/DDBJ databases">
        <title>Exploring the genomic traits of fungus-feeding bacterial genus Collimonas.</title>
        <authorList>
            <person name="Song C."/>
            <person name="Schmidt R."/>
            <person name="de Jager V."/>
            <person name="Krzyzanowska D."/>
            <person name="Jongedijk E."/>
            <person name="Cankar K."/>
            <person name="Beekwilder J."/>
            <person name="van Veen A."/>
            <person name="de Boer W."/>
            <person name="van Veen J.A."/>
            <person name="Garbeva P."/>
        </authorList>
    </citation>
    <scope>NUCLEOTIDE SEQUENCE [LARGE SCALE GENOMIC DNA]</scope>
    <source>
        <strain evidence="6 7">Ter282</strain>
    </source>
</reference>
<evidence type="ECO:0000259" key="5">
    <source>
        <dbReference type="PROSITE" id="PS50931"/>
    </source>
</evidence>
<dbReference type="Proteomes" id="UP000071778">
    <property type="component" value="Chromosome"/>
</dbReference>
<comment type="similarity">
    <text evidence="1">Belongs to the LysR transcriptional regulatory family.</text>
</comment>
<evidence type="ECO:0000256" key="3">
    <source>
        <dbReference type="ARBA" id="ARBA00023125"/>
    </source>
</evidence>
<keyword evidence="3" id="KW-0238">DNA-binding</keyword>
<dbReference type="RefSeq" id="WP_061535017.1">
    <property type="nucleotide sequence ID" value="NZ_CP013233.1"/>
</dbReference>
<dbReference type="PATRIC" id="fig|279058.17.peg.4905"/>
<organism evidence="6 7">
    <name type="scientific">Collimonas arenae</name>
    <dbReference type="NCBI Taxonomy" id="279058"/>
    <lineage>
        <taxon>Bacteria</taxon>
        <taxon>Pseudomonadati</taxon>
        <taxon>Pseudomonadota</taxon>
        <taxon>Betaproteobacteria</taxon>
        <taxon>Burkholderiales</taxon>
        <taxon>Oxalobacteraceae</taxon>
        <taxon>Collimonas</taxon>
    </lineage>
</organism>
<dbReference type="OrthoDB" id="8587655at2"/>
<keyword evidence="4" id="KW-0804">Transcription</keyword>
<keyword evidence="2" id="KW-0805">Transcription regulation</keyword>
<dbReference type="SUPFAM" id="SSF53850">
    <property type="entry name" value="Periplasmic binding protein-like II"/>
    <property type="match status" value="1"/>
</dbReference>
<dbReference type="CDD" id="cd05466">
    <property type="entry name" value="PBP2_LTTR_substrate"/>
    <property type="match status" value="1"/>
</dbReference>
<dbReference type="InterPro" id="IPR000847">
    <property type="entry name" value="LysR_HTH_N"/>
</dbReference>
<dbReference type="GO" id="GO:0000976">
    <property type="term" value="F:transcription cis-regulatory region binding"/>
    <property type="evidence" value="ECO:0007669"/>
    <property type="project" value="TreeGrafter"/>
</dbReference>
<feature type="domain" description="HTH lysR-type" evidence="5">
    <location>
        <begin position="8"/>
        <end position="65"/>
    </location>
</feature>
<name>A0A127PWT6_9BURK</name>
<evidence type="ECO:0000256" key="4">
    <source>
        <dbReference type="ARBA" id="ARBA00023163"/>
    </source>
</evidence>
<evidence type="ECO:0000313" key="7">
    <source>
        <dbReference type="Proteomes" id="UP000071778"/>
    </source>
</evidence>
<dbReference type="PROSITE" id="PS50931">
    <property type="entry name" value="HTH_LYSR"/>
    <property type="match status" value="1"/>
</dbReference>
<evidence type="ECO:0000256" key="2">
    <source>
        <dbReference type="ARBA" id="ARBA00023015"/>
    </source>
</evidence>
<proteinExistence type="inferred from homology"/>
<keyword evidence="7" id="KW-1185">Reference proteome</keyword>
<gene>
    <name evidence="6" type="ORF">CAter282_4549</name>
</gene>
<evidence type="ECO:0000313" key="6">
    <source>
        <dbReference type="EMBL" id="AMP12206.1"/>
    </source>
</evidence>
<dbReference type="InterPro" id="IPR005119">
    <property type="entry name" value="LysR_subst-bd"/>
</dbReference>
<dbReference type="InterPro" id="IPR036390">
    <property type="entry name" value="WH_DNA-bd_sf"/>
</dbReference>
<accession>A0A127PWT6</accession>
<protein>
    <submittedName>
        <fullName evidence="6">Bacterial regulatory helix-turn-helix, lysR family protein</fullName>
    </submittedName>
</protein>
<dbReference type="PANTHER" id="PTHR30126:SF98">
    <property type="entry name" value="HTH-TYPE TRANSCRIPTIONAL ACTIVATOR BAUR"/>
    <property type="match status" value="1"/>
</dbReference>
<evidence type="ECO:0000256" key="1">
    <source>
        <dbReference type="ARBA" id="ARBA00009437"/>
    </source>
</evidence>
<dbReference type="PANTHER" id="PTHR30126">
    <property type="entry name" value="HTH-TYPE TRANSCRIPTIONAL REGULATOR"/>
    <property type="match status" value="1"/>
</dbReference>
<dbReference type="SUPFAM" id="SSF46785">
    <property type="entry name" value="Winged helix' DNA-binding domain"/>
    <property type="match status" value="1"/>
</dbReference>
<dbReference type="EMBL" id="CP013235">
    <property type="protein sequence ID" value="AMP12206.1"/>
    <property type="molecule type" value="Genomic_DNA"/>
</dbReference>
<dbReference type="Pfam" id="PF00126">
    <property type="entry name" value="HTH_1"/>
    <property type="match status" value="1"/>
</dbReference>